<comment type="caution">
    <text evidence="1">The sequence shown here is derived from an EMBL/GenBank/DDBJ whole genome shotgun (WGS) entry which is preliminary data.</text>
</comment>
<reference evidence="1 2" key="1">
    <citation type="submission" date="2017-01" db="EMBL/GenBank/DDBJ databases">
        <authorList>
            <person name="Mah S.A."/>
            <person name="Swanson W.J."/>
            <person name="Moy G.W."/>
            <person name="Vacquier V.D."/>
        </authorList>
    </citation>
    <scope>NUCLEOTIDE SEQUENCE [LARGE SCALE GENOMIC DNA]</scope>
    <source>
        <strain evidence="1 2">GSMNP</strain>
    </source>
</reference>
<dbReference type="OrthoDB" id="10594229at2759"/>
<name>A0A1R1YI37_9FUNG</name>
<protein>
    <submittedName>
        <fullName evidence="1">Uncharacterized protein</fullName>
    </submittedName>
</protein>
<dbReference type="Proteomes" id="UP000187283">
    <property type="component" value="Unassembled WGS sequence"/>
</dbReference>
<proteinExistence type="predicted"/>
<evidence type="ECO:0000313" key="1">
    <source>
        <dbReference type="EMBL" id="OMJ26582.1"/>
    </source>
</evidence>
<accession>A0A1R1YI37</accession>
<dbReference type="AlphaFoldDB" id="A0A1R1YI37"/>
<gene>
    <name evidence="1" type="ORF">AYI70_g8</name>
</gene>
<sequence length="284" mass="32371">MNQTESQIVLQNIKKFGKKENFMLISVRNELSMIQSLLELLNGLMSKLTKADLSVSSTSKHFSNILIYRKGLKSILKKSIEFLLNHKISIGNYQQTESFFKSLPNLPNYLATSLDENQLKKLIEYKSALDLKLSDKPEPFTPLIFRLDSIKNSELGKIHNYMEIEPDIIAILFIQYSATNISSPLCSQLSLLKMAFDLAIPSELKNNSFSEYFSGTLDPSSSDPSSDSYLFISDIVEFVVPQLNEKFPDMISLDNFSIENLFWSLFIYDSLIIYTHDSDILSLV</sequence>
<evidence type="ECO:0000313" key="2">
    <source>
        <dbReference type="Proteomes" id="UP000187283"/>
    </source>
</evidence>
<organism evidence="1 2">
    <name type="scientific">Smittium culicis</name>
    <dbReference type="NCBI Taxonomy" id="133412"/>
    <lineage>
        <taxon>Eukaryota</taxon>
        <taxon>Fungi</taxon>
        <taxon>Fungi incertae sedis</taxon>
        <taxon>Zoopagomycota</taxon>
        <taxon>Kickxellomycotina</taxon>
        <taxon>Harpellomycetes</taxon>
        <taxon>Harpellales</taxon>
        <taxon>Legeriomycetaceae</taxon>
        <taxon>Smittium</taxon>
    </lineage>
</organism>
<dbReference type="EMBL" id="LSSN01000002">
    <property type="protein sequence ID" value="OMJ26582.1"/>
    <property type="molecule type" value="Genomic_DNA"/>
</dbReference>
<keyword evidence="2" id="KW-1185">Reference proteome</keyword>